<evidence type="ECO:0008006" key="3">
    <source>
        <dbReference type="Google" id="ProtNLM"/>
    </source>
</evidence>
<dbReference type="AlphaFoldDB" id="A0AA39UQE7"/>
<dbReference type="Proteomes" id="UP001175228">
    <property type="component" value="Unassembled WGS sequence"/>
</dbReference>
<dbReference type="EMBL" id="JAUEPU010000027">
    <property type="protein sequence ID" value="KAK0492884.1"/>
    <property type="molecule type" value="Genomic_DNA"/>
</dbReference>
<proteinExistence type="predicted"/>
<organism evidence="1 2">
    <name type="scientific">Armillaria luteobubalina</name>
    <dbReference type="NCBI Taxonomy" id="153913"/>
    <lineage>
        <taxon>Eukaryota</taxon>
        <taxon>Fungi</taxon>
        <taxon>Dikarya</taxon>
        <taxon>Basidiomycota</taxon>
        <taxon>Agaricomycotina</taxon>
        <taxon>Agaricomycetes</taxon>
        <taxon>Agaricomycetidae</taxon>
        <taxon>Agaricales</taxon>
        <taxon>Marasmiineae</taxon>
        <taxon>Physalacriaceae</taxon>
        <taxon>Armillaria</taxon>
    </lineage>
</organism>
<name>A0AA39UQE7_9AGAR</name>
<evidence type="ECO:0000313" key="1">
    <source>
        <dbReference type="EMBL" id="KAK0492884.1"/>
    </source>
</evidence>
<gene>
    <name evidence="1" type="ORF">EDD18DRAFT_1181322</name>
</gene>
<reference evidence="1" key="1">
    <citation type="submission" date="2023-06" db="EMBL/GenBank/DDBJ databases">
        <authorList>
            <consortium name="Lawrence Berkeley National Laboratory"/>
            <person name="Ahrendt S."/>
            <person name="Sahu N."/>
            <person name="Indic B."/>
            <person name="Wong-Bajracharya J."/>
            <person name="Merenyi Z."/>
            <person name="Ke H.-M."/>
            <person name="Monk M."/>
            <person name="Kocsube S."/>
            <person name="Drula E."/>
            <person name="Lipzen A."/>
            <person name="Balint B."/>
            <person name="Henrissat B."/>
            <person name="Andreopoulos B."/>
            <person name="Martin F.M."/>
            <person name="Harder C.B."/>
            <person name="Rigling D."/>
            <person name="Ford K.L."/>
            <person name="Foster G.D."/>
            <person name="Pangilinan J."/>
            <person name="Papanicolaou A."/>
            <person name="Barry K."/>
            <person name="LaButti K."/>
            <person name="Viragh M."/>
            <person name="Koriabine M."/>
            <person name="Yan M."/>
            <person name="Riley R."/>
            <person name="Champramary S."/>
            <person name="Plett K.L."/>
            <person name="Tsai I.J."/>
            <person name="Slot J."/>
            <person name="Sipos G."/>
            <person name="Plett J."/>
            <person name="Nagy L.G."/>
            <person name="Grigoriev I.V."/>
        </authorList>
    </citation>
    <scope>NUCLEOTIDE SEQUENCE</scope>
    <source>
        <strain evidence="1">HWK02</strain>
    </source>
</reference>
<keyword evidence="2" id="KW-1185">Reference proteome</keyword>
<protein>
    <recommendedName>
        <fullName evidence="3">F-box domain-containing protein</fullName>
    </recommendedName>
</protein>
<evidence type="ECO:0000313" key="2">
    <source>
        <dbReference type="Proteomes" id="UP001175228"/>
    </source>
</evidence>
<sequence length="411" mass="46002">MRSIPDDVLTEVFQHCVASRSHDSLDLRNPPWTLSYVSRRWRDLSTFPFHFCDFGQLSVDFRKYEALSTRTILTRVALIPERSMNMDLSVMLLSQRTISDHPAFVLLDLSARRWRRFSVSVLRLCLQALPGASFTRICELSVSRPNGDAVVAPVTTFRTASFVRSVVILSDETSNSLPLPSSTIETYVCTSFTRGDWDYLKNLTALKSLKLQGRSKRAAFNLSELPQITLPTVTSLRVIEESDSDAGIAAKLFQTNSLVLPSLSTLGIHFHFLYDSTPSFPPSQLLKSLTTLISQNAMHRAANTGPALRFLDIMAHVKKLVIDGRCGNELFQGLTVRPGKDVILPNLLVLQLLGHRRCFPDPVFLDFLESQCRQDCDVGGLGAVNEEHHNASQSRPVFLEEIDLSEVQLVP</sequence>
<accession>A0AA39UQE7</accession>
<comment type="caution">
    <text evidence="1">The sequence shown here is derived from an EMBL/GenBank/DDBJ whole genome shotgun (WGS) entry which is preliminary data.</text>
</comment>